<keyword evidence="3" id="KW-1185">Reference proteome</keyword>
<sequence>MVRTTPPRPFDITDVFPELREHRGTTTRLHPRTGTPTSADSSVGGPLLWPADEPWPMCSDGDGHFLDKLMKPAAVRRSREIYEAAEHRSSFTDEERAELASLEVPEPEELVHRPVPLIPVAQVYRRDVPGFIGPDDTDLFQVLWCPLGHADEDAPKIELFWRHTADITRPLQTAPEPPAVEEAYLPNACVVHPEHFVDYRYFEMLPRDLQARISAWEKETGGPDYSKWSAVPGWKVGGFPSFRMSGPISMTCETCDTEMSLLFAVGHGEWDEAGYWCPLEDPVDLSDPLTGIFIGRGFDWYILHCPVSPDHPFSPMMQ</sequence>
<evidence type="ECO:0000256" key="1">
    <source>
        <dbReference type="SAM" id="MobiDB-lite"/>
    </source>
</evidence>
<protein>
    <recommendedName>
        <fullName evidence="4">DUF1963 domain-containing protein</fullName>
    </recommendedName>
</protein>
<dbReference type="Proteomes" id="UP000679690">
    <property type="component" value="Unassembled WGS sequence"/>
</dbReference>
<dbReference type="Gene3D" id="2.30.320.10">
    <property type="entry name" value="YwqG-like"/>
    <property type="match status" value="1"/>
</dbReference>
<name>A0ABS3UWR4_9ACTN</name>
<evidence type="ECO:0008006" key="4">
    <source>
        <dbReference type="Google" id="ProtNLM"/>
    </source>
</evidence>
<reference evidence="2 3" key="1">
    <citation type="submission" date="2021-03" db="EMBL/GenBank/DDBJ databases">
        <title>Actinoplanes flavus sp. nov., a novel actinomycete isolated from Coconut Palm rhizosphere soil.</title>
        <authorList>
            <person name="Luo X."/>
        </authorList>
    </citation>
    <scope>NUCLEOTIDE SEQUENCE [LARGE SCALE GENOMIC DNA]</scope>
    <source>
        <strain evidence="2 3">NEAU-H7</strain>
    </source>
</reference>
<comment type="caution">
    <text evidence="2">The sequence shown here is derived from an EMBL/GenBank/DDBJ whole genome shotgun (WGS) entry which is preliminary data.</text>
</comment>
<accession>A0ABS3UWR4</accession>
<evidence type="ECO:0000313" key="2">
    <source>
        <dbReference type="EMBL" id="MBO3743025.1"/>
    </source>
</evidence>
<proteinExistence type="predicted"/>
<dbReference type="EMBL" id="JAGFNS010000034">
    <property type="protein sequence ID" value="MBO3743025.1"/>
    <property type="molecule type" value="Genomic_DNA"/>
</dbReference>
<feature type="region of interest" description="Disordered" evidence="1">
    <location>
        <begin position="18"/>
        <end position="45"/>
    </location>
</feature>
<dbReference type="RefSeq" id="WP_208472183.1">
    <property type="nucleotide sequence ID" value="NZ_JAGFNS010000034.1"/>
</dbReference>
<organism evidence="2 3">
    <name type="scientific">Actinoplanes flavus</name>
    <dbReference type="NCBI Taxonomy" id="2820290"/>
    <lineage>
        <taxon>Bacteria</taxon>
        <taxon>Bacillati</taxon>
        <taxon>Actinomycetota</taxon>
        <taxon>Actinomycetes</taxon>
        <taxon>Micromonosporales</taxon>
        <taxon>Micromonosporaceae</taxon>
        <taxon>Actinoplanes</taxon>
    </lineage>
</organism>
<gene>
    <name evidence="2" type="ORF">J5X75_36565</name>
</gene>
<evidence type="ECO:0000313" key="3">
    <source>
        <dbReference type="Proteomes" id="UP000679690"/>
    </source>
</evidence>